<dbReference type="CDD" id="cd05797">
    <property type="entry name" value="Ribosomal_L10"/>
    <property type="match status" value="1"/>
</dbReference>
<evidence type="ECO:0000313" key="12">
    <source>
        <dbReference type="EMBL" id="ERE67567.1"/>
    </source>
</evidence>
<evidence type="ECO:0000256" key="4">
    <source>
        <dbReference type="ARBA" id="ARBA00022946"/>
    </source>
</evidence>
<evidence type="ECO:0000256" key="6">
    <source>
        <dbReference type="ARBA" id="ARBA00023128"/>
    </source>
</evidence>
<dbReference type="Gene3D" id="3.60.60.10">
    <property type="entry name" value="Penicillin V Acylase, Chain A"/>
    <property type="match status" value="1"/>
</dbReference>
<evidence type="ECO:0000256" key="9">
    <source>
        <dbReference type="ARBA" id="ARBA00035716"/>
    </source>
</evidence>
<evidence type="ECO:0000256" key="2">
    <source>
        <dbReference type="ARBA" id="ARBA00005705"/>
    </source>
</evidence>
<dbReference type="GO" id="GO:0006508">
    <property type="term" value="P:proteolysis"/>
    <property type="evidence" value="ECO:0007669"/>
    <property type="project" value="InterPro"/>
</dbReference>
<evidence type="ECO:0000256" key="5">
    <source>
        <dbReference type="ARBA" id="ARBA00022980"/>
    </source>
</evidence>
<comment type="similarity">
    <text evidence="2">Belongs to the peptidase C69 family. Secernin subfamily.</text>
</comment>
<accession>A0A061HWA5</accession>
<dbReference type="GO" id="GO:0005743">
    <property type="term" value="C:mitochondrial inner membrane"/>
    <property type="evidence" value="ECO:0007669"/>
    <property type="project" value="UniProtKB-ARBA"/>
</dbReference>
<evidence type="ECO:0000313" key="13">
    <source>
        <dbReference type="Proteomes" id="UP000030759"/>
    </source>
</evidence>
<evidence type="ECO:0000256" key="11">
    <source>
        <dbReference type="SAM" id="MobiDB-lite"/>
    </source>
</evidence>
<dbReference type="FunFam" id="3.30.70.1730:FF:000006">
    <property type="entry name" value="39S ribosomal protein L10, mitochondrial"/>
    <property type="match status" value="1"/>
</dbReference>
<dbReference type="PANTHER" id="PTHR12994:SF16">
    <property type="entry name" value="SECERNIN-2"/>
    <property type="match status" value="1"/>
</dbReference>
<comment type="subcellular location">
    <subcellularLocation>
        <location evidence="1">Mitochondrion</location>
    </subcellularLocation>
</comment>
<dbReference type="AlphaFoldDB" id="A0A061HWA5"/>
<dbReference type="GO" id="GO:0016805">
    <property type="term" value="F:dipeptidase activity"/>
    <property type="evidence" value="ECO:0007669"/>
    <property type="project" value="InterPro"/>
</dbReference>
<name>A0A061HWA5_CRIGR</name>
<proteinExistence type="inferred from homology"/>
<dbReference type="GO" id="GO:0005762">
    <property type="term" value="C:mitochondrial large ribosomal subunit"/>
    <property type="evidence" value="ECO:0007669"/>
    <property type="project" value="UniProtKB-ARBA"/>
</dbReference>
<dbReference type="Proteomes" id="UP000030759">
    <property type="component" value="Unassembled WGS sequence"/>
</dbReference>
<feature type="non-terminal residue" evidence="12">
    <location>
        <position position="1"/>
    </location>
</feature>
<evidence type="ECO:0000256" key="8">
    <source>
        <dbReference type="ARBA" id="ARBA00035707"/>
    </source>
</evidence>
<dbReference type="Gene3D" id="3.30.70.1730">
    <property type="match status" value="1"/>
</dbReference>
<evidence type="ECO:0000256" key="10">
    <source>
        <dbReference type="ARBA" id="ARBA00040986"/>
    </source>
</evidence>
<protein>
    <recommendedName>
        <fullName evidence="8">Large ribosomal subunit protein uL10m</fullName>
    </recommendedName>
    <alternativeName>
        <fullName evidence="9">39S ribosomal protein L10, mitochondrial</fullName>
    </alternativeName>
    <alternativeName>
        <fullName evidence="10">Secernin-2</fullName>
    </alternativeName>
</protein>
<dbReference type="InterPro" id="IPR043141">
    <property type="entry name" value="Ribosomal_uL10-like_sf"/>
</dbReference>
<sequence length="523" mass="58007">LALERSSTAQEAVHVIAGLLERYGQGGSCREEPVPFCYHNTFLLADRTEAWVLETAGKLWAAQQIQGGARNISNQLSIGTDISAEHPELRSHAKAQGWWTGQGTFDFAEVFSLTQQPVRMEAAKARFRAGHELLQQRQGSITAEVMMDILRNKQSGICMDSGGFRTTASMVSVLPQDPTKPCVHFLTATPDPSRSVFKPFIFEVGVAQAPQVLSPIFGAQDPVRILPRFQTQVDRRHLLYRGHQAALGLMEDGQVGNTFTFLISGTVKGLEETAELGAAWLPTLQTVRHGSKAVTRHPRVMHFERQKLMALTEYIPPKPAINPRCLPPPPKPPKEESGLIHLLRRDIVAVFRDNRMIAVCQNVAMSAEDKLLLRHRLRKHNILIKIFPNEVLKPFLGDSKYQNLLPLFIGHNMLLVSEEPKVKEMVRILKSVPFLPLLGGCVDDTILSRQGFVEYAKLPSLDLLQGELVGGLTGLMAQTHYLLQHQPAQLTSLLDQYIKQQQEGESTTSASGTPPPSDLTPDS</sequence>
<feature type="compositionally biased region" description="Pro residues" evidence="11">
    <location>
        <begin position="513"/>
        <end position="523"/>
    </location>
</feature>
<gene>
    <name evidence="12" type="ORF">H671_7g18574</name>
</gene>
<dbReference type="EMBL" id="KE682199">
    <property type="protein sequence ID" value="ERE67567.1"/>
    <property type="molecule type" value="Genomic_DNA"/>
</dbReference>
<evidence type="ECO:0000256" key="3">
    <source>
        <dbReference type="ARBA" id="ARBA00008889"/>
    </source>
</evidence>
<dbReference type="GO" id="GO:0070004">
    <property type="term" value="F:cysteine-type exopeptidase activity"/>
    <property type="evidence" value="ECO:0007669"/>
    <property type="project" value="InterPro"/>
</dbReference>
<dbReference type="MEROPS" id="C69.004"/>
<feature type="region of interest" description="Disordered" evidence="11">
    <location>
        <begin position="501"/>
        <end position="523"/>
    </location>
</feature>
<dbReference type="SUPFAM" id="SSF160369">
    <property type="entry name" value="Ribosomal protein L10-like"/>
    <property type="match status" value="1"/>
</dbReference>
<comment type="similarity">
    <text evidence="3">Belongs to the universal ribosomal protein uL10 family.</text>
</comment>
<keyword evidence="6" id="KW-0496">Mitochondrion</keyword>
<dbReference type="InterPro" id="IPR047865">
    <property type="entry name" value="Ribosomal_uL10_bac_type"/>
</dbReference>
<reference evidence="13" key="1">
    <citation type="journal article" date="2013" name="Nat. Biotechnol.">
        <title>Chinese hamster genome sequenced from sorted chromosomes.</title>
        <authorList>
            <person name="Brinkrolf K."/>
            <person name="Rupp O."/>
            <person name="Laux H."/>
            <person name="Kollin F."/>
            <person name="Ernst W."/>
            <person name="Linke B."/>
            <person name="Kofler R."/>
            <person name="Romand S."/>
            <person name="Hesse F."/>
            <person name="Budach W.E."/>
            <person name="Galosy S."/>
            <person name="Muller D."/>
            <person name="Noll T."/>
            <person name="Wienberg J."/>
            <person name="Jostock T."/>
            <person name="Leonard M."/>
            <person name="Grillari J."/>
            <person name="Tauch A."/>
            <person name="Goesmann A."/>
            <person name="Helk B."/>
            <person name="Mott J.E."/>
            <person name="Puhler A."/>
            <person name="Borth N."/>
        </authorList>
    </citation>
    <scope>NUCLEOTIDE SEQUENCE [LARGE SCALE GENOMIC DNA]</scope>
    <source>
        <strain evidence="13">17A/GY</strain>
    </source>
</reference>
<keyword evidence="4" id="KW-0809">Transit peptide</keyword>
<keyword evidence="7" id="KW-0687">Ribonucleoprotein</keyword>
<evidence type="ECO:0000256" key="7">
    <source>
        <dbReference type="ARBA" id="ARBA00023274"/>
    </source>
</evidence>
<dbReference type="PANTHER" id="PTHR12994">
    <property type="entry name" value="SECERNIN"/>
    <property type="match status" value="1"/>
</dbReference>
<organism evidence="12 13">
    <name type="scientific">Cricetulus griseus</name>
    <name type="common">Chinese hamster</name>
    <name type="synonym">Cricetulus barabensis griseus</name>
    <dbReference type="NCBI Taxonomy" id="10029"/>
    <lineage>
        <taxon>Eukaryota</taxon>
        <taxon>Metazoa</taxon>
        <taxon>Chordata</taxon>
        <taxon>Craniata</taxon>
        <taxon>Vertebrata</taxon>
        <taxon>Euteleostomi</taxon>
        <taxon>Mammalia</taxon>
        <taxon>Eutheria</taxon>
        <taxon>Euarchontoglires</taxon>
        <taxon>Glires</taxon>
        <taxon>Rodentia</taxon>
        <taxon>Myomorpha</taxon>
        <taxon>Muroidea</taxon>
        <taxon>Cricetidae</taxon>
        <taxon>Cricetinae</taxon>
        <taxon>Cricetulus</taxon>
    </lineage>
</organism>
<dbReference type="InterPro" id="IPR005322">
    <property type="entry name" value="Peptidase_C69"/>
</dbReference>
<keyword evidence="5" id="KW-0689">Ribosomal protein</keyword>
<evidence type="ECO:0000256" key="1">
    <source>
        <dbReference type="ARBA" id="ARBA00004173"/>
    </source>
</evidence>